<organism evidence="2 3">
    <name type="scientific">Blastococcus brunescens</name>
    <dbReference type="NCBI Taxonomy" id="1564165"/>
    <lineage>
        <taxon>Bacteria</taxon>
        <taxon>Bacillati</taxon>
        <taxon>Actinomycetota</taxon>
        <taxon>Actinomycetes</taxon>
        <taxon>Geodermatophilales</taxon>
        <taxon>Geodermatophilaceae</taxon>
        <taxon>Blastococcus</taxon>
    </lineage>
</organism>
<sequence>MVVNFIGITESVVMNMLMTFVEVAGLLIVMVIGIWYIAQGTPTSACSPTSASPAIRRWRCSPASPSRSSR</sequence>
<reference evidence="2 3" key="1">
    <citation type="submission" date="2023-12" db="EMBL/GenBank/DDBJ databases">
        <title>Blastococcus brunescens sp. nov., an actonobacterium isolated from sandstone collected in sahara desert.</title>
        <authorList>
            <person name="Gtari M."/>
            <person name="Ghodhbane F."/>
        </authorList>
    </citation>
    <scope>NUCLEOTIDE SEQUENCE [LARGE SCALE GENOMIC DNA]</scope>
    <source>
        <strain evidence="2 3">BMG 8361</strain>
    </source>
</reference>
<keyword evidence="1" id="KW-0812">Transmembrane</keyword>
<accession>A0ABZ1ATQ4</accession>
<keyword evidence="3" id="KW-1185">Reference proteome</keyword>
<keyword evidence="1" id="KW-0472">Membrane</keyword>
<name>A0ABZ1ATQ4_9ACTN</name>
<dbReference type="Proteomes" id="UP001324287">
    <property type="component" value="Chromosome"/>
</dbReference>
<feature type="transmembrane region" description="Helical" evidence="1">
    <location>
        <begin position="12"/>
        <end position="38"/>
    </location>
</feature>
<evidence type="ECO:0000313" key="3">
    <source>
        <dbReference type="Proteomes" id="UP001324287"/>
    </source>
</evidence>
<keyword evidence="1" id="KW-1133">Transmembrane helix</keyword>
<dbReference type="EMBL" id="CP141261">
    <property type="protein sequence ID" value="WRL61965.1"/>
    <property type="molecule type" value="Genomic_DNA"/>
</dbReference>
<gene>
    <name evidence="2" type="ORF">U6N30_17955</name>
</gene>
<proteinExistence type="predicted"/>
<evidence type="ECO:0000256" key="1">
    <source>
        <dbReference type="SAM" id="Phobius"/>
    </source>
</evidence>
<protein>
    <submittedName>
        <fullName evidence="2">Uncharacterized protein</fullName>
    </submittedName>
</protein>
<evidence type="ECO:0000313" key="2">
    <source>
        <dbReference type="EMBL" id="WRL61965.1"/>
    </source>
</evidence>
<dbReference type="RefSeq" id="WP_324273324.1">
    <property type="nucleotide sequence ID" value="NZ_CP141261.1"/>
</dbReference>